<evidence type="ECO:0000256" key="7">
    <source>
        <dbReference type="NCBIfam" id="TIGR00209"/>
    </source>
</evidence>
<dbReference type="GO" id="GO:0008108">
    <property type="term" value="F:UDP-glucose:hexose-1-phosphate uridylyltransferase activity"/>
    <property type="evidence" value="ECO:0007669"/>
    <property type="project" value="UniProtKB-UniRule"/>
</dbReference>
<dbReference type="InterPro" id="IPR036265">
    <property type="entry name" value="HIT-like_sf"/>
</dbReference>
<evidence type="ECO:0000256" key="6">
    <source>
        <dbReference type="ARBA" id="ARBA00023277"/>
    </source>
</evidence>
<dbReference type="Gene3D" id="3.30.428.10">
    <property type="entry name" value="HIT-like"/>
    <property type="match status" value="2"/>
</dbReference>
<reference evidence="13" key="1">
    <citation type="submission" date="2017-09" db="EMBL/GenBank/DDBJ databases">
        <title>Depth-based differentiation of microbial function through sediment-hosted aquifers and enrichment of novel symbionts in the deep terrestrial subsurface.</title>
        <authorList>
            <person name="Probst A.J."/>
            <person name="Ladd B."/>
            <person name="Jarett J.K."/>
            <person name="Geller-Mcgrath D.E."/>
            <person name="Sieber C.M.K."/>
            <person name="Emerson J.B."/>
            <person name="Anantharaman K."/>
            <person name="Thomas B.C."/>
            <person name="Malmstrom R."/>
            <person name="Stieglmeier M."/>
            <person name="Klingl A."/>
            <person name="Woyke T."/>
            <person name="Ryan C.M."/>
            <person name="Banfield J.F."/>
        </authorList>
    </citation>
    <scope>NUCLEOTIDE SEQUENCE [LARGE SCALE GENOMIC DNA]</scope>
</reference>
<feature type="binding site" evidence="9">
    <location>
        <position position="188"/>
    </location>
    <ligand>
        <name>Zn(2+)</name>
        <dbReference type="ChEBI" id="CHEBI:29105"/>
    </ligand>
</feature>
<keyword evidence="5 9" id="KW-0862">Zinc</keyword>
<keyword evidence="3 12" id="KW-0548">Nucleotidyltransferase</keyword>
<evidence type="ECO:0000256" key="9">
    <source>
        <dbReference type="PIRSR" id="PIRSR000808-3"/>
    </source>
</evidence>
<name>A0A2H0UTS8_9BACT</name>
<evidence type="ECO:0000256" key="4">
    <source>
        <dbReference type="ARBA" id="ARBA00022723"/>
    </source>
</evidence>
<dbReference type="UniPathway" id="UPA00214"/>
<protein>
    <recommendedName>
        <fullName evidence="7">Galactose-1-phosphate uridylyltransferase</fullName>
        <ecNumber evidence="7">2.7.7.12</ecNumber>
    </recommendedName>
</protein>
<dbReference type="PANTHER" id="PTHR42763:SF2">
    <property type="entry name" value="ADP-GLUCOSE PHOSPHORYLASE"/>
    <property type="match status" value="1"/>
</dbReference>
<dbReference type="PIRSF" id="PIRSF000808">
    <property type="entry name" value="GalT"/>
    <property type="match status" value="1"/>
</dbReference>
<feature type="binding site" evidence="9">
    <location>
        <position position="49"/>
    </location>
    <ligand>
        <name>Zn(2+)</name>
        <dbReference type="ChEBI" id="CHEBI:29105"/>
    </ligand>
</feature>
<feature type="binding site" evidence="9">
    <location>
        <position position="52"/>
    </location>
    <ligand>
        <name>Zn(2+)</name>
        <dbReference type="ChEBI" id="CHEBI:29105"/>
    </ligand>
</feature>
<feature type="binding site" evidence="9">
    <location>
        <position position="137"/>
    </location>
    <ligand>
        <name>Zn(2+)</name>
        <dbReference type="ChEBI" id="CHEBI:29105"/>
    </ligand>
</feature>
<dbReference type="EC" id="2.7.7.12" evidence="7"/>
<dbReference type="InterPro" id="IPR005850">
    <property type="entry name" value="GalP_Utransf_C"/>
</dbReference>
<proteinExistence type="inferred from homology"/>
<evidence type="ECO:0000259" key="10">
    <source>
        <dbReference type="Pfam" id="PF01087"/>
    </source>
</evidence>
<dbReference type="EMBL" id="PFAX01000032">
    <property type="protein sequence ID" value="PIR90105.1"/>
    <property type="molecule type" value="Genomic_DNA"/>
</dbReference>
<evidence type="ECO:0000256" key="3">
    <source>
        <dbReference type="ARBA" id="ARBA00022695"/>
    </source>
</evidence>
<evidence type="ECO:0000259" key="11">
    <source>
        <dbReference type="Pfam" id="PF02744"/>
    </source>
</evidence>
<evidence type="ECO:0000313" key="12">
    <source>
        <dbReference type="EMBL" id="PIR90105.1"/>
    </source>
</evidence>
<dbReference type="Proteomes" id="UP000230132">
    <property type="component" value="Unassembled WGS sequence"/>
</dbReference>
<dbReference type="GO" id="GO:0008270">
    <property type="term" value="F:zinc ion binding"/>
    <property type="evidence" value="ECO:0007669"/>
    <property type="project" value="InterPro"/>
</dbReference>
<evidence type="ECO:0000256" key="8">
    <source>
        <dbReference type="PIRSR" id="PIRSR000808-1"/>
    </source>
</evidence>
<evidence type="ECO:0000313" key="13">
    <source>
        <dbReference type="Proteomes" id="UP000230132"/>
    </source>
</evidence>
<dbReference type="InterPro" id="IPR001937">
    <property type="entry name" value="GalP_UDPtransf1"/>
</dbReference>
<gene>
    <name evidence="12" type="primary">galT</name>
    <name evidence="12" type="ORF">COU05_03115</name>
</gene>
<feature type="domain" description="Galactose-1-phosphate uridyl transferase C-terminal" evidence="11">
    <location>
        <begin position="208"/>
        <end position="321"/>
    </location>
</feature>
<feature type="domain" description="Galactose-1-phosphate uridyl transferase N-terminal" evidence="10">
    <location>
        <begin position="99"/>
        <end position="197"/>
    </location>
</feature>
<dbReference type="PANTHER" id="PTHR42763">
    <property type="entry name" value="ADP-GLUCOSE PHOSPHORYLASE"/>
    <property type="match status" value="1"/>
</dbReference>
<sequence>MPTKNSFPSQLRYDLVSKDWVVIATGRAKRPEMFKKDKKSEKEIAKGKCPFCNLTNQIFPTLISRRNVFVFKEGENKKIGLNKAEIKDLLTNWTTLALPNLFPAVFPTDKLNEHQEGNLYKTMMGAGFHEVVLTKDHKKHLALISQRHIKELIDVYQARYLALKDRKFVGYISIFHNHGREAGASQGHPHSQILTTPLIDAGLRRTLETAQKYFKEKGSCVYCQMNNWEKRVKKRIVFENKNFLVICPFASKAAFEMVITPKKHLSYFEQITEEEKLDLAEALKQAMGKLNAGLSNPPYNFYLHTAPCDEGDYPFFHWHFTILPKTTTPAGFEFGTGIEISVIEPEKAADYLRNIKV</sequence>
<dbReference type="NCBIfam" id="TIGR00209">
    <property type="entry name" value="galT_1"/>
    <property type="match status" value="1"/>
</dbReference>
<comment type="caution">
    <text evidence="12">The sequence shown here is derived from an EMBL/GenBank/DDBJ whole genome shotgun (WGS) entry which is preliminary data.</text>
</comment>
<dbReference type="InterPro" id="IPR005849">
    <property type="entry name" value="GalP_Utransf_N"/>
</dbReference>
<organism evidence="12 13">
    <name type="scientific">bacterium (Candidatus Gribaldobacteria) CG10_big_fil_rev_8_21_14_0_10_37_21</name>
    <dbReference type="NCBI Taxonomy" id="2014275"/>
    <lineage>
        <taxon>Bacteria</taxon>
        <taxon>Candidatus Gribaldobacteria</taxon>
    </lineage>
</organism>
<comment type="cofactor">
    <cofactor evidence="9">
        <name>Zn(2+)</name>
        <dbReference type="ChEBI" id="CHEBI:29105"/>
    </cofactor>
    <text evidence="9">Binds 1 zinc ion per subunit.</text>
</comment>
<dbReference type="InterPro" id="IPR053177">
    <property type="entry name" value="ADP-glucose_phosphorylase"/>
</dbReference>
<dbReference type="Pfam" id="PF02744">
    <property type="entry name" value="GalP_UDP_tr_C"/>
    <property type="match status" value="1"/>
</dbReference>
<keyword evidence="6" id="KW-0119">Carbohydrate metabolism</keyword>
<dbReference type="SUPFAM" id="SSF54197">
    <property type="entry name" value="HIT-like"/>
    <property type="match status" value="2"/>
</dbReference>
<evidence type="ECO:0000256" key="5">
    <source>
        <dbReference type="ARBA" id="ARBA00022833"/>
    </source>
</evidence>
<dbReference type="AlphaFoldDB" id="A0A2H0UTS8"/>
<comment type="similarity">
    <text evidence="1">Belongs to the galactose-1-phosphate uridylyltransferase type 1 family.</text>
</comment>
<evidence type="ECO:0000256" key="2">
    <source>
        <dbReference type="ARBA" id="ARBA00022679"/>
    </source>
</evidence>
<accession>A0A2H0UTS8</accession>
<feature type="active site" description="Tele-UMP-histidine intermediate" evidence="8">
    <location>
        <position position="190"/>
    </location>
</feature>
<dbReference type="Pfam" id="PF01087">
    <property type="entry name" value="GalP_UDP_transf"/>
    <property type="match status" value="1"/>
</dbReference>
<evidence type="ECO:0000256" key="1">
    <source>
        <dbReference type="ARBA" id="ARBA00010951"/>
    </source>
</evidence>
<keyword evidence="4 9" id="KW-0479">Metal-binding</keyword>
<dbReference type="GO" id="GO:0006012">
    <property type="term" value="P:galactose metabolic process"/>
    <property type="evidence" value="ECO:0007669"/>
    <property type="project" value="UniProtKB-UniRule"/>
</dbReference>
<keyword evidence="2 12" id="KW-0808">Transferase</keyword>